<evidence type="ECO:0000313" key="4">
    <source>
        <dbReference type="Proteomes" id="UP000027138"/>
    </source>
</evidence>
<dbReference type="Pfam" id="PF06972">
    <property type="entry name" value="GIP1_N"/>
    <property type="match status" value="1"/>
</dbReference>
<dbReference type="OrthoDB" id="762072at2759"/>
<dbReference type="PANTHER" id="PTHR46445:SF7">
    <property type="entry name" value="GBF-INTERACTING PROTEIN 1 N-TERMINAL DOMAIN-CONTAINING PROTEIN"/>
    <property type="match status" value="1"/>
</dbReference>
<name>A0A067LPS8_JATCU</name>
<proteinExistence type="predicted"/>
<dbReference type="EMBL" id="KK914205">
    <property type="protein sequence ID" value="KDP46910.1"/>
    <property type="molecule type" value="Genomic_DNA"/>
</dbReference>
<feature type="region of interest" description="Disordered" evidence="1">
    <location>
        <begin position="74"/>
        <end position="93"/>
    </location>
</feature>
<dbReference type="SUPFAM" id="SSF46934">
    <property type="entry name" value="UBA-like"/>
    <property type="match status" value="1"/>
</dbReference>
<dbReference type="InterPro" id="IPR009719">
    <property type="entry name" value="GIP1_N"/>
</dbReference>
<dbReference type="PANTHER" id="PTHR46445">
    <property type="entry name" value="RNA POLYMERASE II DEGRADATION FACTOR-LIKE PROTEIN (DUF1296)"/>
    <property type="match status" value="1"/>
</dbReference>
<evidence type="ECO:0000259" key="2">
    <source>
        <dbReference type="Pfam" id="PF06972"/>
    </source>
</evidence>
<feature type="compositionally biased region" description="Polar residues" evidence="1">
    <location>
        <begin position="861"/>
        <end position="877"/>
    </location>
</feature>
<dbReference type="KEGG" id="jcu:105646039"/>
<accession>A0A067LPS8</accession>
<feature type="region of interest" description="Disordered" evidence="1">
    <location>
        <begin position="340"/>
        <end position="359"/>
    </location>
</feature>
<protein>
    <recommendedName>
        <fullName evidence="2">GBF-interacting protein 1 N-terminal domain-containing protein</fullName>
    </recommendedName>
</protein>
<dbReference type="InterPro" id="IPR009060">
    <property type="entry name" value="UBA-like_sf"/>
</dbReference>
<gene>
    <name evidence="3" type="ORF">JCGZ_10401</name>
</gene>
<keyword evidence="4" id="KW-1185">Reference proteome</keyword>
<feature type="compositionally biased region" description="Basic and acidic residues" evidence="1">
    <location>
        <begin position="74"/>
        <end position="89"/>
    </location>
</feature>
<dbReference type="AlphaFoldDB" id="A0A067LPS8"/>
<feature type="region of interest" description="Disordered" evidence="1">
    <location>
        <begin position="1"/>
        <end position="22"/>
    </location>
</feature>
<organism evidence="3 4">
    <name type="scientific">Jatropha curcas</name>
    <name type="common">Barbados nut</name>
    <dbReference type="NCBI Taxonomy" id="180498"/>
    <lineage>
        <taxon>Eukaryota</taxon>
        <taxon>Viridiplantae</taxon>
        <taxon>Streptophyta</taxon>
        <taxon>Embryophyta</taxon>
        <taxon>Tracheophyta</taxon>
        <taxon>Spermatophyta</taxon>
        <taxon>Magnoliopsida</taxon>
        <taxon>eudicotyledons</taxon>
        <taxon>Gunneridae</taxon>
        <taxon>Pentapetalae</taxon>
        <taxon>rosids</taxon>
        <taxon>fabids</taxon>
        <taxon>Malpighiales</taxon>
        <taxon>Euphorbiaceae</taxon>
        <taxon>Crotonoideae</taxon>
        <taxon>Jatropheae</taxon>
        <taxon>Jatropha</taxon>
    </lineage>
</organism>
<evidence type="ECO:0000313" key="3">
    <source>
        <dbReference type="EMBL" id="KDP46910.1"/>
    </source>
</evidence>
<feature type="domain" description="GBF-interacting protein 1 N-terminal" evidence="2">
    <location>
        <begin position="20"/>
        <end position="80"/>
    </location>
</feature>
<sequence>MGSDSERKSKINNNENRLQIPPATEKMIQSIREIIDDNCTDTEIYSVLKECDMDPNDAVQRLLSQDIFHEVKSKRERRKEMKETQESKARCSSNGYRGVKGCAEYNVGRSSSQISYNDLGKAAYVRENLSIPPAVTSSSSLTYHMRTVNEQLSPHSDSFSPDNGRETLGTANTIFSSEPTSLAPQAAFGGGPSGHASMADIVKMSCQHNMASNIVMETSYTLQDTDAQDSFHSNLKPSSNSSTLQEMQELQSPHPAEVSITIHQSGIIASRHDLDDEWPVIEQRMSMSGSSILNISSTPGLGTFPNHSHLFGDETKLSNNIHSENVRVSEMDVASKNLGSNCVEPESPSSRQENANHVGGASFNDMISYDLHRCMNELHEGRESGSHLPFANCSAPLNDEVTSTAVTLQQLSLEKETKVVPLAEDNCGVVFPTDMQAFAADCSHLSFGTYKSGVPATAFGPLESNPLKSNLEASGMNDVISSVSLAPRNSGYLGDSLCNEQVASMSDSHQLTANIRKLEFPVSSQIELMKQNILQVNGGHDYSSPKSIPDSCFKNIQEHNSSLSVVINPHARNLPPLHRQLQASSMSVPVDLLASAVQSVKDSNHVLSPSVGTQSLASNYNDIISTAAGSTIPITEVLNSVAFSSPMLHSSALPTSSLTSGHVVPQHLPAHSYSQSPLSLEELLNWNAYSAVPQTYSGIPSALQQQQAYQDSSAFLDPLAGMRYNLQQLRGVASRSSIPLSHANVSSYGGLGNSTNFSGSFLNDPSATINRSVVGYNDLLRSQYKEGNNFTMLHQNHSLSSWDYEPGSRPLSTVPNNGYYNFQGGQPPMYQQGQLLSQNYGAPVFHSQQRILREEQQQNLGDLPLSSSQGPSKQVRQLWHHTN</sequence>
<evidence type="ECO:0000256" key="1">
    <source>
        <dbReference type="SAM" id="MobiDB-lite"/>
    </source>
</evidence>
<reference evidence="3 4" key="1">
    <citation type="journal article" date="2014" name="PLoS ONE">
        <title>Global Analysis of Gene Expression Profiles in Physic Nut (Jatropha curcas L.) Seedlings Exposed to Salt Stress.</title>
        <authorList>
            <person name="Zhang L."/>
            <person name="Zhang C."/>
            <person name="Wu P."/>
            <person name="Chen Y."/>
            <person name="Li M."/>
            <person name="Jiang H."/>
            <person name="Wu G."/>
        </authorList>
    </citation>
    <scope>NUCLEOTIDE SEQUENCE [LARGE SCALE GENOMIC DNA]</scope>
    <source>
        <strain evidence="4">cv. GZQX0401</strain>
        <tissue evidence="3">Young leaves</tissue>
    </source>
</reference>
<dbReference type="Proteomes" id="UP000027138">
    <property type="component" value="Unassembled WGS sequence"/>
</dbReference>
<feature type="region of interest" description="Disordered" evidence="1">
    <location>
        <begin position="861"/>
        <end position="883"/>
    </location>
</feature>
<dbReference type="STRING" id="180498.A0A067LPS8"/>